<protein>
    <submittedName>
        <fullName evidence="1">Uncharacterized protein</fullName>
    </submittedName>
</protein>
<evidence type="ECO:0000313" key="2">
    <source>
        <dbReference type="Proteomes" id="UP001162156"/>
    </source>
</evidence>
<dbReference type="AlphaFoldDB" id="A0AAV8Y669"/>
<accession>A0AAV8Y669</accession>
<reference evidence="1" key="1">
    <citation type="journal article" date="2023" name="Insect Mol. Biol.">
        <title>Genome sequencing provides insights into the evolution of gene families encoding plant cell wall-degrading enzymes in longhorned beetles.</title>
        <authorList>
            <person name="Shin N.R."/>
            <person name="Okamura Y."/>
            <person name="Kirsch R."/>
            <person name="Pauchet Y."/>
        </authorList>
    </citation>
    <scope>NUCLEOTIDE SEQUENCE</scope>
    <source>
        <strain evidence="1">RBIC_L_NR</strain>
    </source>
</reference>
<organism evidence="1 2">
    <name type="scientific">Rhamnusium bicolor</name>
    <dbReference type="NCBI Taxonomy" id="1586634"/>
    <lineage>
        <taxon>Eukaryota</taxon>
        <taxon>Metazoa</taxon>
        <taxon>Ecdysozoa</taxon>
        <taxon>Arthropoda</taxon>
        <taxon>Hexapoda</taxon>
        <taxon>Insecta</taxon>
        <taxon>Pterygota</taxon>
        <taxon>Neoptera</taxon>
        <taxon>Endopterygota</taxon>
        <taxon>Coleoptera</taxon>
        <taxon>Polyphaga</taxon>
        <taxon>Cucujiformia</taxon>
        <taxon>Chrysomeloidea</taxon>
        <taxon>Cerambycidae</taxon>
        <taxon>Lepturinae</taxon>
        <taxon>Rhagiini</taxon>
        <taxon>Rhamnusium</taxon>
    </lineage>
</organism>
<keyword evidence="2" id="KW-1185">Reference proteome</keyword>
<proteinExistence type="predicted"/>
<dbReference type="EMBL" id="JANEYF010002442">
    <property type="protein sequence ID" value="KAJ8946410.1"/>
    <property type="molecule type" value="Genomic_DNA"/>
</dbReference>
<gene>
    <name evidence="1" type="ORF">NQ314_008892</name>
</gene>
<evidence type="ECO:0000313" key="1">
    <source>
        <dbReference type="EMBL" id="KAJ8946410.1"/>
    </source>
</evidence>
<dbReference type="Proteomes" id="UP001162156">
    <property type="component" value="Unassembled WGS sequence"/>
</dbReference>
<comment type="caution">
    <text evidence="1">The sequence shown here is derived from an EMBL/GenBank/DDBJ whole genome shotgun (WGS) entry which is preliminary data.</text>
</comment>
<sequence>MAITNLMCSTARFQNDKTVHLTEYIGLKQALAIILHHPVGNKQRSIKCIHILAFIIRTDY</sequence>
<name>A0AAV8Y669_9CUCU</name>